<evidence type="ECO:0000313" key="2">
    <source>
        <dbReference type="Proteomes" id="UP000286114"/>
    </source>
</evidence>
<protein>
    <submittedName>
        <fullName evidence="1">Uncharacterized protein</fullName>
    </submittedName>
</protein>
<name>A0A413XHL9_BACUN</name>
<dbReference type="AlphaFoldDB" id="A0A413XHL9"/>
<proteinExistence type="predicted"/>
<dbReference type="EMBL" id="QSHA01000001">
    <property type="protein sequence ID" value="RHB77446.1"/>
    <property type="molecule type" value="Genomic_DNA"/>
</dbReference>
<gene>
    <name evidence="1" type="ORF">DW873_00135</name>
</gene>
<accession>A0A413XHL9</accession>
<sequence length="65" mass="7428">MGGFVYLVKGLFNLKLKIMPETYATDASGRKYRTRKDYEAGRFQSMGRNAAQRARINRRVGGRVV</sequence>
<dbReference type="Proteomes" id="UP000286114">
    <property type="component" value="Unassembled WGS sequence"/>
</dbReference>
<reference evidence="1 2" key="1">
    <citation type="submission" date="2018-08" db="EMBL/GenBank/DDBJ databases">
        <title>A genome reference for cultivated species of the human gut microbiota.</title>
        <authorList>
            <person name="Zou Y."/>
            <person name="Xue W."/>
            <person name="Luo G."/>
        </authorList>
    </citation>
    <scope>NUCLEOTIDE SEQUENCE [LARGE SCALE GENOMIC DNA]</scope>
    <source>
        <strain evidence="1 2">AM39-1</strain>
    </source>
</reference>
<organism evidence="1 2">
    <name type="scientific">Bacteroides uniformis</name>
    <dbReference type="NCBI Taxonomy" id="820"/>
    <lineage>
        <taxon>Bacteria</taxon>
        <taxon>Pseudomonadati</taxon>
        <taxon>Bacteroidota</taxon>
        <taxon>Bacteroidia</taxon>
        <taxon>Bacteroidales</taxon>
        <taxon>Bacteroidaceae</taxon>
        <taxon>Bacteroides</taxon>
    </lineage>
</organism>
<comment type="caution">
    <text evidence="1">The sequence shown here is derived from an EMBL/GenBank/DDBJ whole genome shotgun (WGS) entry which is preliminary data.</text>
</comment>
<evidence type="ECO:0000313" key="1">
    <source>
        <dbReference type="EMBL" id="RHB77446.1"/>
    </source>
</evidence>